<sequence>MPVPPASRERDAAPDIGPLLTSQLAIEFASLRAPGNCPTGIYVVPTVETFSRWAGVFFVHRGPYAGAILRFALVFPRQYPRVRPQVFFESDVFHPMVDPKTREWHPRGKLAQWKPHVDHVANLLHELKASFKSPSLAACKESEAVNKQVWSMYHHSLQTFLSLTAQRARQTSTRHTLFDEPDSRRGASPATAHVPTAPASPQVGRQRDDQLIRFTELDDPAVQRLYADLRRSLGER</sequence>
<dbReference type="InterPro" id="IPR016135">
    <property type="entry name" value="UBQ-conjugating_enzyme/RWD"/>
</dbReference>
<dbReference type="Proteomes" id="UP000053611">
    <property type="component" value="Unassembled WGS sequence"/>
</dbReference>
<dbReference type="SMART" id="SM00212">
    <property type="entry name" value="UBCc"/>
    <property type="match status" value="1"/>
</dbReference>
<name>A0A0J0XDB4_9TREE</name>
<organism evidence="3 4">
    <name type="scientific">Cutaneotrichosporon oleaginosum</name>
    <dbReference type="NCBI Taxonomy" id="879819"/>
    <lineage>
        <taxon>Eukaryota</taxon>
        <taxon>Fungi</taxon>
        <taxon>Dikarya</taxon>
        <taxon>Basidiomycota</taxon>
        <taxon>Agaricomycotina</taxon>
        <taxon>Tremellomycetes</taxon>
        <taxon>Trichosporonales</taxon>
        <taxon>Trichosporonaceae</taxon>
        <taxon>Cutaneotrichosporon</taxon>
    </lineage>
</organism>
<feature type="domain" description="UBC core" evidence="2">
    <location>
        <begin position="19"/>
        <end position="173"/>
    </location>
</feature>
<dbReference type="AlphaFoldDB" id="A0A0J0XDB4"/>
<proteinExistence type="predicted"/>
<dbReference type="RefSeq" id="XP_018275538.1">
    <property type="nucleotide sequence ID" value="XM_018420551.1"/>
</dbReference>
<dbReference type="OrthoDB" id="5596422at2759"/>
<dbReference type="InterPro" id="IPR000608">
    <property type="entry name" value="UBC"/>
</dbReference>
<dbReference type="Pfam" id="PF00179">
    <property type="entry name" value="UQ_con"/>
    <property type="match status" value="1"/>
</dbReference>
<evidence type="ECO:0000259" key="2">
    <source>
        <dbReference type="PROSITE" id="PS50127"/>
    </source>
</evidence>
<dbReference type="Gene3D" id="3.10.110.10">
    <property type="entry name" value="Ubiquitin Conjugating Enzyme"/>
    <property type="match status" value="1"/>
</dbReference>
<dbReference type="GeneID" id="28981154"/>
<keyword evidence="4" id="KW-1185">Reference proteome</keyword>
<dbReference type="CDD" id="cd23814">
    <property type="entry name" value="UEV_AKTIP"/>
    <property type="match status" value="1"/>
</dbReference>
<accession>A0A0J0XDB4</accession>
<feature type="compositionally biased region" description="Basic and acidic residues" evidence="1">
    <location>
        <begin position="176"/>
        <end position="185"/>
    </location>
</feature>
<evidence type="ECO:0000313" key="4">
    <source>
        <dbReference type="Proteomes" id="UP000053611"/>
    </source>
</evidence>
<reference evidence="3 4" key="1">
    <citation type="submission" date="2015-03" db="EMBL/GenBank/DDBJ databases">
        <title>Genomics and transcriptomics of the oil-accumulating basidiomycete yeast T. oleaginosus allow insights into substrate utilization and the diverse evolutionary trajectories of mating systems in fungi.</title>
        <authorList>
            <consortium name="DOE Joint Genome Institute"/>
            <person name="Kourist R."/>
            <person name="Kracht O."/>
            <person name="Bracharz F."/>
            <person name="Lipzen A."/>
            <person name="Nolan M."/>
            <person name="Ohm R."/>
            <person name="Grigoriev I."/>
            <person name="Sun S."/>
            <person name="Heitman J."/>
            <person name="Bruck T."/>
            <person name="Nowrousian M."/>
        </authorList>
    </citation>
    <scope>NUCLEOTIDE SEQUENCE [LARGE SCALE GENOMIC DNA]</scope>
    <source>
        <strain evidence="3 4">IBC0246</strain>
    </source>
</reference>
<feature type="region of interest" description="Disordered" evidence="1">
    <location>
        <begin position="172"/>
        <end position="207"/>
    </location>
</feature>
<gene>
    <name evidence="3" type="ORF">CC85DRAFT_251834</name>
</gene>
<dbReference type="SUPFAM" id="SSF54495">
    <property type="entry name" value="UBC-like"/>
    <property type="match status" value="1"/>
</dbReference>
<dbReference type="PROSITE" id="PS50127">
    <property type="entry name" value="UBC_2"/>
    <property type="match status" value="1"/>
</dbReference>
<dbReference type="EMBL" id="KQ087272">
    <property type="protein sequence ID" value="KLT39047.1"/>
    <property type="molecule type" value="Genomic_DNA"/>
</dbReference>
<protein>
    <submittedName>
        <fullName evidence="3">UBC-like protein</fullName>
    </submittedName>
</protein>
<dbReference type="STRING" id="879819.A0A0J0XDB4"/>
<evidence type="ECO:0000256" key="1">
    <source>
        <dbReference type="SAM" id="MobiDB-lite"/>
    </source>
</evidence>
<evidence type="ECO:0000313" key="3">
    <source>
        <dbReference type="EMBL" id="KLT39047.1"/>
    </source>
</evidence>